<organism evidence="1 2">
    <name type="scientific">Xanthomonas citri pv. citri</name>
    <dbReference type="NCBI Taxonomy" id="611301"/>
    <lineage>
        <taxon>Bacteria</taxon>
        <taxon>Pseudomonadati</taxon>
        <taxon>Pseudomonadota</taxon>
        <taxon>Gammaproteobacteria</taxon>
        <taxon>Lysobacterales</taxon>
        <taxon>Lysobacteraceae</taxon>
        <taxon>Xanthomonas</taxon>
    </lineage>
</organism>
<keyword evidence="2" id="KW-1185">Reference proteome</keyword>
<reference evidence="1 2" key="1">
    <citation type="submission" date="2014-09" db="EMBL/GenBank/DDBJ databases">
        <authorList>
            <person name="Regsiter A."/>
        </authorList>
    </citation>
    <scope>NUCLEOTIDE SEQUENCE [LARGE SCALE GENOMIC DNA]</scope>
</reference>
<dbReference type="AlphaFoldDB" id="A0A0U5FE78"/>
<proteinExistence type="predicted"/>
<sequence>MSNKTPLIANVVDRYTGRDGSEQSHWTDVGIAFPHKSGEGFNLVIRPGLAVSGTIVLTTKKAREEAEGGAAPEAANFPEES</sequence>
<accession>A0A0U5FE78</accession>
<evidence type="ECO:0000313" key="2">
    <source>
        <dbReference type="Proteomes" id="UP000052230"/>
    </source>
</evidence>
<dbReference type="Proteomes" id="UP000052230">
    <property type="component" value="Unassembled WGS sequence"/>
</dbReference>
<comment type="caution">
    <text evidence="1">The sequence shown here is derived from an EMBL/GenBank/DDBJ whole genome shotgun (WGS) entry which is preliminary data.</text>
</comment>
<dbReference type="EMBL" id="CCXZ01000086">
    <property type="protein sequence ID" value="CEG15231.1"/>
    <property type="molecule type" value="Genomic_DNA"/>
</dbReference>
<gene>
    <name evidence="1" type="ORF">XAC3562_1760030</name>
</gene>
<name>A0A0U5FE78_XANCI</name>
<protein>
    <submittedName>
        <fullName evidence="1">Uncharacterized protein</fullName>
    </submittedName>
</protein>
<dbReference type="RefSeq" id="WP_044100108.1">
    <property type="nucleotide sequence ID" value="NZ_CAVLIX010000042.1"/>
</dbReference>
<evidence type="ECO:0000313" key="1">
    <source>
        <dbReference type="EMBL" id="CEG15231.1"/>
    </source>
</evidence>